<dbReference type="AlphaFoldDB" id="A0A6J6CYU8"/>
<evidence type="ECO:0000313" key="2">
    <source>
        <dbReference type="EMBL" id="CAB4556285.1"/>
    </source>
</evidence>
<dbReference type="EMBL" id="CAEZSZ010000064">
    <property type="protein sequence ID" value="CAB4556285.1"/>
    <property type="molecule type" value="Genomic_DNA"/>
</dbReference>
<evidence type="ECO:0000256" key="1">
    <source>
        <dbReference type="SAM" id="Phobius"/>
    </source>
</evidence>
<accession>A0A6J6CYU8</accession>
<gene>
    <name evidence="2" type="ORF">UFOPK1561_00619</name>
</gene>
<feature type="transmembrane region" description="Helical" evidence="1">
    <location>
        <begin position="93"/>
        <end position="113"/>
    </location>
</feature>
<reference evidence="2" key="1">
    <citation type="submission" date="2020-05" db="EMBL/GenBank/DDBJ databases">
        <authorList>
            <person name="Chiriac C."/>
            <person name="Salcher M."/>
            <person name="Ghai R."/>
            <person name="Kavagutti S V."/>
        </authorList>
    </citation>
    <scope>NUCLEOTIDE SEQUENCE</scope>
</reference>
<keyword evidence="1" id="KW-0812">Transmembrane</keyword>
<feature type="transmembrane region" description="Helical" evidence="1">
    <location>
        <begin position="48"/>
        <end position="72"/>
    </location>
</feature>
<feature type="transmembrane region" description="Helical" evidence="1">
    <location>
        <begin position="133"/>
        <end position="155"/>
    </location>
</feature>
<keyword evidence="1" id="KW-0472">Membrane</keyword>
<feature type="transmembrane region" description="Helical" evidence="1">
    <location>
        <begin position="21"/>
        <end position="42"/>
    </location>
</feature>
<protein>
    <submittedName>
        <fullName evidence="2">Unannotated protein</fullName>
    </submittedName>
</protein>
<name>A0A6J6CYU8_9ZZZZ</name>
<proteinExistence type="predicted"/>
<organism evidence="2">
    <name type="scientific">freshwater metagenome</name>
    <dbReference type="NCBI Taxonomy" id="449393"/>
    <lineage>
        <taxon>unclassified sequences</taxon>
        <taxon>metagenomes</taxon>
        <taxon>ecological metagenomes</taxon>
    </lineage>
</organism>
<sequence length="185" mass="20036">MSLYSSNLGLHSIGAKTHPGYAQPILGLLSLTGAFFAVVYITDLWGVIAGYAMIAAVPVAAWSGIFITDVLIRRIAYHEISLSRGYGFYKSVNLVNIIGWAISTAIGLGLIYSNQPGFAWTGYLADLMVNSEFWAATSFGIIIAFSVSCLLPVLFGIPRIKRQESEVLAIESRRDDLKDVLGLAD</sequence>
<keyword evidence="1" id="KW-1133">Transmembrane helix</keyword>